<feature type="transmembrane region" description="Helical" evidence="1">
    <location>
        <begin position="20"/>
        <end position="41"/>
    </location>
</feature>
<evidence type="ECO:0000313" key="2">
    <source>
        <dbReference type="EMBL" id="SFL50015.1"/>
    </source>
</evidence>
<keyword evidence="3" id="KW-1185">Reference proteome</keyword>
<dbReference type="RefSeq" id="WP_090191148.1">
    <property type="nucleotide sequence ID" value="NZ_CAXIDI010000002.1"/>
</dbReference>
<gene>
    <name evidence="2" type="ORF">SAMN04488004_12322</name>
</gene>
<accession>A0A1I4I6X6</accession>
<proteinExistence type="predicted"/>
<evidence type="ECO:0000256" key="1">
    <source>
        <dbReference type="SAM" id="Phobius"/>
    </source>
</evidence>
<sequence>MNWSNILFQVIDLRSFSSVWYWIMLAVLWSSVSYYVLGVPFDLITKARRHGGQQQDDMIDLVRINVNRLLGIAHTAGLIMTGFAFFALTTLALLGFYYDVEMAQALFLVALPLSIVGAVSLSSARKIRTADPEPDQLYAMLMRHRLWTQIIGMCAIFVTAMFGMIQMMAVVRGL</sequence>
<dbReference type="AlphaFoldDB" id="A0A1I4I6X6"/>
<evidence type="ECO:0000313" key="3">
    <source>
        <dbReference type="Proteomes" id="UP000199550"/>
    </source>
</evidence>
<dbReference type="GeneID" id="97891245"/>
<dbReference type="OrthoDB" id="7847071at2"/>
<feature type="transmembrane region" description="Helical" evidence="1">
    <location>
        <begin position="146"/>
        <end position="171"/>
    </location>
</feature>
<evidence type="ECO:0008006" key="4">
    <source>
        <dbReference type="Google" id="ProtNLM"/>
    </source>
</evidence>
<feature type="transmembrane region" description="Helical" evidence="1">
    <location>
        <begin position="104"/>
        <end position="125"/>
    </location>
</feature>
<name>A0A1I4I6X6_9RHOB</name>
<keyword evidence="1" id="KW-1133">Transmembrane helix</keyword>
<organism evidence="2 3">
    <name type="scientific">Loktanella salsilacus</name>
    <dbReference type="NCBI Taxonomy" id="195913"/>
    <lineage>
        <taxon>Bacteria</taxon>
        <taxon>Pseudomonadati</taxon>
        <taxon>Pseudomonadota</taxon>
        <taxon>Alphaproteobacteria</taxon>
        <taxon>Rhodobacterales</taxon>
        <taxon>Roseobacteraceae</taxon>
        <taxon>Loktanella</taxon>
    </lineage>
</organism>
<keyword evidence="1" id="KW-0472">Membrane</keyword>
<dbReference type="STRING" id="195913.SAMN04488004_12322"/>
<protein>
    <recommendedName>
        <fullName evidence="4">Component of SufBCD complex</fullName>
    </recommendedName>
</protein>
<dbReference type="EMBL" id="FOTF01000023">
    <property type="protein sequence ID" value="SFL50015.1"/>
    <property type="molecule type" value="Genomic_DNA"/>
</dbReference>
<reference evidence="2 3" key="1">
    <citation type="submission" date="2016-10" db="EMBL/GenBank/DDBJ databases">
        <authorList>
            <person name="de Groot N.N."/>
        </authorList>
    </citation>
    <scope>NUCLEOTIDE SEQUENCE [LARGE SCALE GENOMIC DNA]</scope>
    <source>
        <strain evidence="2 3">DSM 16199</strain>
    </source>
</reference>
<feature type="transmembrane region" description="Helical" evidence="1">
    <location>
        <begin position="78"/>
        <end position="98"/>
    </location>
</feature>
<keyword evidence="1" id="KW-0812">Transmembrane</keyword>
<dbReference type="Proteomes" id="UP000199550">
    <property type="component" value="Unassembled WGS sequence"/>
</dbReference>